<dbReference type="AlphaFoldDB" id="A0A7W9V1J7"/>
<dbReference type="EC" id="2.2.1.1" evidence="6"/>
<dbReference type="SUPFAM" id="SSF52518">
    <property type="entry name" value="Thiamin diphosphate-binding fold (THDP-binding)"/>
    <property type="match status" value="1"/>
</dbReference>
<name>A0A7W9V1J7_9ACTN</name>
<dbReference type="GO" id="GO:0004802">
    <property type="term" value="F:transketolase activity"/>
    <property type="evidence" value="ECO:0007669"/>
    <property type="project" value="UniProtKB-EC"/>
</dbReference>
<dbReference type="Proteomes" id="UP000588098">
    <property type="component" value="Unassembled WGS sequence"/>
</dbReference>
<proteinExistence type="inferred from homology"/>
<dbReference type="RefSeq" id="WP_312867083.1">
    <property type="nucleotide sequence ID" value="NZ_JACHJL010000020.1"/>
</dbReference>
<feature type="region of interest" description="Disordered" evidence="4">
    <location>
        <begin position="1"/>
        <end position="21"/>
    </location>
</feature>
<comment type="cofactor">
    <cofactor evidence="1">
        <name>thiamine diphosphate</name>
        <dbReference type="ChEBI" id="CHEBI:58937"/>
    </cofactor>
</comment>
<dbReference type="PANTHER" id="PTHR47514:SF1">
    <property type="entry name" value="TRANSKETOLASE N-TERMINAL SECTION-RELATED"/>
    <property type="match status" value="1"/>
</dbReference>
<evidence type="ECO:0000256" key="4">
    <source>
        <dbReference type="SAM" id="MobiDB-lite"/>
    </source>
</evidence>
<dbReference type="CDD" id="cd02012">
    <property type="entry name" value="TPP_TK"/>
    <property type="match status" value="1"/>
</dbReference>
<dbReference type="EMBL" id="JACHJL010000020">
    <property type="protein sequence ID" value="MBB5939002.1"/>
    <property type="molecule type" value="Genomic_DNA"/>
</dbReference>
<dbReference type="Gene3D" id="3.40.50.970">
    <property type="match status" value="1"/>
</dbReference>
<reference evidence="6 7" key="1">
    <citation type="submission" date="2020-08" db="EMBL/GenBank/DDBJ databases">
        <title>Genomic Encyclopedia of Type Strains, Phase III (KMG-III): the genomes of soil and plant-associated and newly described type strains.</title>
        <authorList>
            <person name="Whitman W."/>
        </authorList>
    </citation>
    <scope>NUCLEOTIDE SEQUENCE [LARGE SCALE GENOMIC DNA]</scope>
    <source>
        <strain evidence="6 7">CECT 8305</strain>
    </source>
</reference>
<evidence type="ECO:0000313" key="7">
    <source>
        <dbReference type="Proteomes" id="UP000588098"/>
    </source>
</evidence>
<evidence type="ECO:0000256" key="2">
    <source>
        <dbReference type="ARBA" id="ARBA00007131"/>
    </source>
</evidence>
<evidence type="ECO:0000256" key="1">
    <source>
        <dbReference type="ARBA" id="ARBA00001964"/>
    </source>
</evidence>
<keyword evidence="7" id="KW-1185">Reference proteome</keyword>
<dbReference type="Pfam" id="PF00456">
    <property type="entry name" value="Transketolase_N"/>
    <property type="match status" value="1"/>
</dbReference>
<keyword evidence="3" id="KW-0786">Thiamine pyrophosphate</keyword>
<accession>A0A7W9V1J7</accession>
<keyword evidence="6" id="KW-0808">Transferase</keyword>
<organism evidence="6 7">
    <name type="scientific">Streptomyces zagrosensis</name>
    <dbReference type="NCBI Taxonomy" id="1042984"/>
    <lineage>
        <taxon>Bacteria</taxon>
        <taxon>Bacillati</taxon>
        <taxon>Actinomycetota</taxon>
        <taxon>Actinomycetes</taxon>
        <taxon>Kitasatosporales</taxon>
        <taxon>Streptomycetaceae</taxon>
        <taxon>Streptomyces</taxon>
    </lineage>
</organism>
<protein>
    <submittedName>
        <fullName evidence="6">Transketolase</fullName>
        <ecNumber evidence="6">2.2.1.1</ecNumber>
    </submittedName>
</protein>
<dbReference type="GO" id="GO:0000287">
    <property type="term" value="F:magnesium ion binding"/>
    <property type="evidence" value="ECO:0007669"/>
    <property type="project" value="UniProtKB-ARBA"/>
</dbReference>
<sequence length="289" mass="30375">MSSSAEQPSRHSPSAEHRPVGPADVLAFADRARLRVLRLAAAKPLHVGPALSVIDLLATLRLTVLRDRPGRPDWPDRDRLLLSKGHGAYGLYAVLAESGVLTGDLDRLPGHPADGLPGVEAATGALGHGLSLGCGMALGTRLAGRPGRVVVVTGDGELDEGTNWEAAQFAAHHRLANLVAVVDRNGLQQEGWTEDVLRLEPLADKWRAFGWSVAEADGHDPAAVRSSVTALLDGPGPGVLLAHTVKGRGVSFMENDPGWHMGRLTAEQLSTATKELVARAAARPQVVGA</sequence>
<dbReference type="InterPro" id="IPR029061">
    <property type="entry name" value="THDP-binding"/>
</dbReference>
<feature type="compositionally biased region" description="Polar residues" evidence="4">
    <location>
        <begin position="1"/>
        <end position="12"/>
    </location>
</feature>
<dbReference type="InterPro" id="IPR005474">
    <property type="entry name" value="Transketolase_N"/>
</dbReference>
<comment type="similarity">
    <text evidence="2">Belongs to the transketolase family.</text>
</comment>
<dbReference type="PANTHER" id="PTHR47514">
    <property type="entry name" value="TRANSKETOLASE N-TERMINAL SECTION-RELATED"/>
    <property type="match status" value="1"/>
</dbReference>
<evidence type="ECO:0000313" key="6">
    <source>
        <dbReference type="EMBL" id="MBB5939002.1"/>
    </source>
</evidence>
<evidence type="ECO:0000259" key="5">
    <source>
        <dbReference type="Pfam" id="PF00456"/>
    </source>
</evidence>
<evidence type="ECO:0000256" key="3">
    <source>
        <dbReference type="ARBA" id="ARBA00023052"/>
    </source>
</evidence>
<feature type="domain" description="Transketolase N-terminal" evidence="5">
    <location>
        <begin position="39"/>
        <end position="275"/>
    </location>
</feature>
<gene>
    <name evidence="6" type="ORF">FHS42_006094</name>
</gene>
<comment type="caution">
    <text evidence="6">The sequence shown here is derived from an EMBL/GenBank/DDBJ whole genome shotgun (WGS) entry which is preliminary data.</text>
</comment>